<keyword evidence="7" id="KW-0547">Nucleotide-binding</keyword>
<evidence type="ECO:0000256" key="8">
    <source>
        <dbReference type="ARBA" id="ARBA00022777"/>
    </source>
</evidence>
<feature type="domain" description="Histidine kinase" evidence="13">
    <location>
        <begin position="229"/>
        <end position="443"/>
    </location>
</feature>
<evidence type="ECO:0000256" key="3">
    <source>
        <dbReference type="ARBA" id="ARBA00012438"/>
    </source>
</evidence>
<dbReference type="InterPro" id="IPR004358">
    <property type="entry name" value="Sig_transdc_His_kin-like_C"/>
</dbReference>
<dbReference type="RefSeq" id="WP_015890915.1">
    <property type="nucleotide sequence ID" value="NC_012491.1"/>
</dbReference>
<dbReference type="Gene3D" id="6.10.340.10">
    <property type="match status" value="1"/>
</dbReference>
<dbReference type="Gene3D" id="1.10.287.130">
    <property type="match status" value="1"/>
</dbReference>
<proteinExistence type="predicted"/>
<evidence type="ECO:0000256" key="12">
    <source>
        <dbReference type="SAM" id="Phobius"/>
    </source>
</evidence>
<keyword evidence="11 12" id="KW-0472">Membrane</keyword>
<dbReference type="InterPro" id="IPR003594">
    <property type="entry name" value="HATPase_dom"/>
</dbReference>
<feature type="transmembrane region" description="Helical" evidence="12">
    <location>
        <begin position="6"/>
        <end position="28"/>
    </location>
</feature>
<dbReference type="InterPro" id="IPR003661">
    <property type="entry name" value="HisK_dim/P_dom"/>
</dbReference>
<dbReference type="GO" id="GO:0004721">
    <property type="term" value="F:phosphoprotein phosphatase activity"/>
    <property type="evidence" value="ECO:0007669"/>
    <property type="project" value="TreeGrafter"/>
</dbReference>
<accession>C0ZCT5</accession>
<dbReference type="PRINTS" id="PR00344">
    <property type="entry name" value="BCTRLSENSOR"/>
</dbReference>
<gene>
    <name evidence="15" type="ordered locus">BBR47_26170</name>
</gene>
<dbReference type="InterPro" id="IPR036890">
    <property type="entry name" value="HATPase_C_sf"/>
</dbReference>
<evidence type="ECO:0000256" key="11">
    <source>
        <dbReference type="ARBA" id="ARBA00023136"/>
    </source>
</evidence>
<sequence>MKHIWVKLAFVIMTVGACAVLFSSLLSVKEMDVHFSMYADEVRNQHNQEISRVALEAYQDNQGWGAEAYHKLEAVSEVLGLHITLLDQQQQVKNEWGKRPVHTSNYSIDRIPLVSKGVMIGQLVISHDDRSAYMTLESHFQWAHKNTTLWTMAVLLILVIIISIPLARTMVRPVVQVSTAAQRVARGNLSIRVPEPRGKDEVTSLVAAFNNLVQSLEHQEELRKRLTSDIAHELRTPLNTLLAQVEGMIDGIWEATPKNLDSTRSEVLRLSRLVRDLDQVIQVESGSLQMRSEEVELREVVKEVTESMSATFARAQVNFHFKGDHAVWITGDRQRLAQIVANLLTNACKHTPAGGEVVVTVDKPSTMVRLQVKDSGTGIDQKDLPYVFERFYRGDRSRARERGGAGLGLTIVKGIVEAHKGIISLDSSVGEGTTITILFPPQPYELYEAGHQN</sequence>
<dbReference type="GO" id="GO:0016036">
    <property type="term" value="P:cellular response to phosphate starvation"/>
    <property type="evidence" value="ECO:0007669"/>
    <property type="project" value="TreeGrafter"/>
</dbReference>
<dbReference type="EMBL" id="AP008955">
    <property type="protein sequence ID" value="BAH43594.1"/>
    <property type="molecule type" value="Genomic_DNA"/>
</dbReference>
<evidence type="ECO:0000259" key="13">
    <source>
        <dbReference type="PROSITE" id="PS50109"/>
    </source>
</evidence>
<dbReference type="KEGG" id="bbe:BBR47_26170"/>
<keyword evidence="12" id="KW-0812">Transmembrane</keyword>
<feature type="domain" description="HAMP" evidence="14">
    <location>
        <begin position="168"/>
        <end position="221"/>
    </location>
</feature>
<evidence type="ECO:0000256" key="1">
    <source>
        <dbReference type="ARBA" id="ARBA00000085"/>
    </source>
</evidence>
<keyword evidence="9" id="KW-0067">ATP-binding</keyword>
<evidence type="ECO:0000256" key="4">
    <source>
        <dbReference type="ARBA" id="ARBA00022475"/>
    </source>
</evidence>
<dbReference type="Pfam" id="PF02518">
    <property type="entry name" value="HATPase_c"/>
    <property type="match status" value="1"/>
</dbReference>
<reference evidence="15 16" key="1">
    <citation type="submission" date="2005-03" db="EMBL/GenBank/DDBJ databases">
        <title>Brevibacillus brevis strain 47, complete genome.</title>
        <authorList>
            <person name="Hosoyama A."/>
            <person name="Yamada R."/>
            <person name="Hongo Y."/>
            <person name="Terui Y."/>
            <person name="Ankai A."/>
            <person name="Masuyama W."/>
            <person name="Sekiguchi M."/>
            <person name="Takeda T."/>
            <person name="Asano K."/>
            <person name="Ohji S."/>
            <person name="Ichikawa N."/>
            <person name="Narita S."/>
            <person name="Aoki N."/>
            <person name="Miura H."/>
            <person name="Matsushita S."/>
            <person name="Sekigawa T."/>
            <person name="Yamagata H."/>
            <person name="Yoshikawa H."/>
            <person name="Udaka S."/>
            <person name="Tanikawa S."/>
            <person name="Fujita N."/>
        </authorList>
    </citation>
    <scope>NUCLEOTIDE SEQUENCE [LARGE SCALE GENOMIC DNA]</scope>
    <source>
        <strain evidence="16">47 / JCM 6285 / NBRC 100599</strain>
    </source>
</reference>
<dbReference type="PROSITE" id="PS50109">
    <property type="entry name" value="HIS_KIN"/>
    <property type="match status" value="1"/>
</dbReference>
<evidence type="ECO:0000256" key="7">
    <source>
        <dbReference type="ARBA" id="ARBA00022741"/>
    </source>
</evidence>
<keyword evidence="10" id="KW-0902">Two-component regulatory system</keyword>
<dbReference type="InterPro" id="IPR050351">
    <property type="entry name" value="BphY/WalK/GraS-like"/>
</dbReference>
<dbReference type="SMART" id="SM00304">
    <property type="entry name" value="HAMP"/>
    <property type="match status" value="1"/>
</dbReference>
<comment type="catalytic activity">
    <reaction evidence="1">
        <text>ATP + protein L-histidine = ADP + protein N-phospho-L-histidine.</text>
        <dbReference type="EC" id="2.7.13.3"/>
    </reaction>
</comment>
<dbReference type="GO" id="GO:0005524">
    <property type="term" value="F:ATP binding"/>
    <property type="evidence" value="ECO:0007669"/>
    <property type="project" value="UniProtKB-KW"/>
</dbReference>
<dbReference type="SMART" id="SM00387">
    <property type="entry name" value="HATPase_c"/>
    <property type="match status" value="1"/>
</dbReference>
<evidence type="ECO:0000256" key="10">
    <source>
        <dbReference type="ARBA" id="ARBA00023012"/>
    </source>
</evidence>
<name>C0ZCT5_BREBN</name>
<evidence type="ECO:0000256" key="6">
    <source>
        <dbReference type="ARBA" id="ARBA00022679"/>
    </source>
</evidence>
<keyword evidence="5" id="KW-0597">Phosphoprotein</keyword>
<dbReference type="STRING" id="358681.BBR47_26170"/>
<dbReference type="SUPFAM" id="SSF47384">
    <property type="entry name" value="Homodimeric domain of signal transducing histidine kinase"/>
    <property type="match status" value="1"/>
</dbReference>
<dbReference type="PANTHER" id="PTHR45453:SF1">
    <property type="entry name" value="PHOSPHATE REGULON SENSOR PROTEIN PHOR"/>
    <property type="match status" value="1"/>
</dbReference>
<keyword evidence="4" id="KW-1003">Cell membrane</keyword>
<dbReference type="CDD" id="cd00082">
    <property type="entry name" value="HisKA"/>
    <property type="match status" value="1"/>
</dbReference>
<dbReference type="CDD" id="cd00075">
    <property type="entry name" value="HATPase"/>
    <property type="match status" value="1"/>
</dbReference>
<evidence type="ECO:0000256" key="2">
    <source>
        <dbReference type="ARBA" id="ARBA00004651"/>
    </source>
</evidence>
<keyword evidence="16" id="KW-1185">Reference proteome</keyword>
<keyword evidence="6 15" id="KW-0808">Transferase</keyword>
<keyword evidence="12" id="KW-1133">Transmembrane helix</keyword>
<dbReference type="eggNOG" id="COG5002">
    <property type="taxonomic scope" value="Bacteria"/>
</dbReference>
<dbReference type="Gene3D" id="3.30.565.10">
    <property type="entry name" value="Histidine kinase-like ATPase, C-terminal domain"/>
    <property type="match status" value="1"/>
</dbReference>
<dbReference type="SUPFAM" id="SSF158472">
    <property type="entry name" value="HAMP domain-like"/>
    <property type="match status" value="1"/>
</dbReference>
<dbReference type="PANTHER" id="PTHR45453">
    <property type="entry name" value="PHOSPHATE REGULON SENSOR PROTEIN PHOR"/>
    <property type="match status" value="1"/>
</dbReference>
<dbReference type="SUPFAM" id="SSF55874">
    <property type="entry name" value="ATPase domain of HSP90 chaperone/DNA topoisomerase II/histidine kinase"/>
    <property type="match status" value="1"/>
</dbReference>
<dbReference type="InterPro" id="IPR005467">
    <property type="entry name" value="His_kinase_dom"/>
</dbReference>
<dbReference type="Pfam" id="PF00672">
    <property type="entry name" value="HAMP"/>
    <property type="match status" value="1"/>
</dbReference>
<evidence type="ECO:0000259" key="14">
    <source>
        <dbReference type="PROSITE" id="PS50885"/>
    </source>
</evidence>
<dbReference type="InterPro" id="IPR003660">
    <property type="entry name" value="HAMP_dom"/>
</dbReference>
<comment type="subcellular location">
    <subcellularLocation>
        <location evidence="2">Cell membrane</location>
        <topology evidence="2">Multi-pass membrane protein</topology>
    </subcellularLocation>
</comment>
<evidence type="ECO:0000256" key="5">
    <source>
        <dbReference type="ARBA" id="ARBA00022553"/>
    </source>
</evidence>
<dbReference type="PROSITE" id="PS51257">
    <property type="entry name" value="PROKAR_LIPOPROTEIN"/>
    <property type="match status" value="1"/>
</dbReference>
<dbReference type="PROSITE" id="PS50885">
    <property type="entry name" value="HAMP"/>
    <property type="match status" value="1"/>
</dbReference>
<dbReference type="Pfam" id="PF00512">
    <property type="entry name" value="HisKA"/>
    <property type="match status" value="1"/>
</dbReference>
<dbReference type="CDD" id="cd06225">
    <property type="entry name" value="HAMP"/>
    <property type="match status" value="1"/>
</dbReference>
<dbReference type="HOGENOM" id="CLU_000445_89_6_9"/>
<dbReference type="EC" id="2.7.13.3" evidence="3"/>
<feature type="transmembrane region" description="Helical" evidence="12">
    <location>
        <begin position="149"/>
        <end position="167"/>
    </location>
</feature>
<dbReference type="GO" id="GO:0005886">
    <property type="term" value="C:plasma membrane"/>
    <property type="evidence" value="ECO:0007669"/>
    <property type="project" value="UniProtKB-SubCell"/>
</dbReference>
<dbReference type="FunFam" id="3.30.565.10:FF:000006">
    <property type="entry name" value="Sensor histidine kinase WalK"/>
    <property type="match status" value="1"/>
</dbReference>
<organism evidence="15 16">
    <name type="scientific">Brevibacillus brevis (strain 47 / JCM 6285 / NBRC 100599)</name>
    <dbReference type="NCBI Taxonomy" id="358681"/>
    <lineage>
        <taxon>Bacteria</taxon>
        <taxon>Bacillati</taxon>
        <taxon>Bacillota</taxon>
        <taxon>Bacilli</taxon>
        <taxon>Bacillales</taxon>
        <taxon>Paenibacillaceae</taxon>
        <taxon>Brevibacillus</taxon>
    </lineage>
</organism>
<keyword evidence="8 15" id="KW-0418">Kinase</keyword>
<dbReference type="SMART" id="SM00388">
    <property type="entry name" value="HisKA"/>
    <property type="match status" value="1"/>
</dbReference>
<evidence type="ECO:0000313" key="16">
    <source>
        <dbReference type="Proteomes" id="UP000001877"/>
    </source>
</evidence>
<dbReference type="GO" id="GO:0000155">
    <property type="term" value="F:phosphorelay sensor kinase activity"/>
    <property type="evidence" value="ECO:0007669"/>
    <property type="project" value="InterPro"/>
</dbReference>
<evidence type="ECO:0000256" key="9">
    <source>
        <dbReference type="ARBA" id="ARBA00022840"/>
    </source>
</evidence>
<dbReference type="AlphaFoldDB" id="C0ZCT5"/>
<dbReference type="Proteomes" id="UP000001877">
    <property type="component" value="Chromosome"/>
</dbReference>
<protein>
    <recommendedName>
        <fullName evidence="3">histidine kinase</fullName>
        <ecNumber evidence="3">2.7.13.3</ecNumber>
    </recommendedName>
</protein>
<evidence type="ECO:0000313" key="15">
    <source>
        <dbReference type="EMBL" id="BAH43594.1"/>
    </source>
</evidence>
<dbReference type="InterPro" id="IPR036097">
    <property type="entry name" value="HisK_dim/P_sf"/>
</dbReference>